<evidence type="ECO:0000256" key="2">
    <source>
        <dbReference type="ARBA" id="ARBA00006177"/>
    </source>
</evidence>
<feature type="domain" description="THAP-type" evidence="13">
    <location>
        <begin position="269"/>
        <end position="351"/>
    </location>
</feature>
<dbReference type="AlphaFoldDB" id="A0A226DYJ5"/>
<evidence type="ECO:0000256" key="3">
    <source>
        <dbReference type="ARBA" id="ARBA00022723"/>
    </source>
</evidence>
<gene>
    <name evidence="14" type="ORF">Fcan01_16094</name>
</gene>
<organism evidence="14 15">
    <name type="scientific">Folsomia candida</name>
    <name type="common">Springtail</name>
    <dbReference type="NCBI Taxonomy" id="158441"/>
    <lineage>
        <taxon>Eukaryota</taxon>
        <taxon>Metazoa</taxon>
        <taxon>Ecdysozoa</taxon>
        <taxon>Arthropoda</taxon>
        <taxon>Hexapoda</taxon>
        <taxon>Collembola</taxon>
        <taxon>Entomobryomorpha</taxon>
        <taxon>Isotomoidea</taxon>
        <taxon>Isotomidae</taxon>
        <taxon>Proisotominae</taxon>
        <taxon>Folsomia</taxon>
    </lineage>
</organism>
<keyword evidence="7" id="KW-0175">Coiled coil</keyword>
<reference evidence="14 15" key="1">
    <citation type="submission" date="2015-12" db="EMBL/GenBank/DDBJ databases">
        <title>The genome of Folsomia candida.</title>
        <authorList>
            <person name="Faddeeva A."/>
            <person name="Derks M.F."/>
            <person name="Anvar Y."/>
            <person name="Smit S."/>
            <person name="Van Straalen N."/>
            <person name="Roelofs D."/>
        </authorList>
    </citation>
    <scope>NUCLEOTIDE SEQUENCE [LARGE SCALE GENOMIC DNA]</scope>
    <source>
        <strain evidence="14 15">VU population</strain>
        <tissue evidence="14">Whole body</tissue>
    </source>
</reference>
<dbReference type="GO" id="GO:0008270">
    <property type="term" value="F:zinc ion binding"/>
    <property type="evidence" value="ECO:0007669"/>
    <property type="project" value="UniProtKB-KW"/>
</dbReference>
<evidence type="ECO:0000256" key="7">
    <source>
        <dbReference type="ARBA" id="ARBA00023054"/>
    </source>
</evidence>
<dbReference type="PANTHER" id="PTHR46600:SF1">
    <property type="entry name" value="THAP DOMAIN-CONTAINING PROTEIN 1"/>
    <property type="match status" value="1"/>
</dbReference>
<feature type="domain" description="THAP-type" evidence="13">
    <location>
        <begin position="12"/>
        <end position="101"/>
    </location>
</feature>
<evidence type="ECO:0000256" key="6">
    <source>
        <dbReference type="ARBA" id="ARBA00023015"/>
    </source>
</evidence>
<evidence type="ECO:0000256" key="12">
    <source>
        <dbReference type="PROSITE-ProRule" id="PRU00309"/>
    </source>
</evidence>
<evidence type="ECO:0000313" key="15">
    <source>
        <dbReference type="Proteomes" id="UP000198287"/>
    </source>
</evidence>
<dbReference type="GO" id="GO:0043565">
    <property type="term" value="F:sequence-specific DNA binding"/>
    <property type="evidence" value="ECO:0007669"/>
    <property type="project" value="InterPro"/>
</dbReference>
<keyword evidence="3" id="KW-0479">Metal-binding</keyword>
<evidence type="ECO:0000256" key="10">
    <source>
        <dbReference type="ARBA" id="ARBA00023242"/>
    </source>
</evidence>
<dbReference type="InterPro" id="IPR038441">
    <property type="entry name" value="THAP_Znf_sf"/>
</dbReference>
<dbReference type="GO" id="GO:0005654">
    <property type="term" value="C:nucleoplasm"/>
    <property type="evidence" value="ECO:0007669"/>
    <property type="project" value="UniProtKB-SubCell"/>
</dbReference>
<sequence length="360" mass="41395">MEAGSLEWKCKLKRFQPCSVPTCSYHDRQAPDITYHLFPVRPKHAHIRHKWVEVIREARNEKIWEPGPDSKICSRHFHPSDFWLNGALRRNLIVERIPSLNLGHIYKRRKFRNIARNYLIALIPMGDELSVYLNFDVFCVRNSSDSTGENFFNNSWTRVDTTDQHGKRIKLQDIKIEDNGEECVSIQPDWNRVTFAHPVDHLPDNFEIVPNHCEYSSDEEEDDIGPDPLEGVGYFPDNETQNSATGTTRAKVSFAEVAKMVNTAQSCSCRTTCIVPGCKSRYGATPGISIFRFPKSPRTHQKWWDFIRSLVNDENWVHSSSSTVCSLHFEVGTRSLGARSRLFPNSFPTYCVHPNPNPES</sequence>
<evidence type="ECO:0000256" key="5">
    <source>
        <dbReference type="ARBA" id="ARBA00022833"/>
    </source>
</evidence>
<keyword evidence="15" id="KW-1185">Reference proteome</keyword>
<dbReference type="OrthoDB" id="7312725at2759"/>
<dbReference type="Proteomes" id="UP000198287">
    <property type="component" value="Unassembled WGS sequence"/>
</dbReference>
<dbReference type="Gene3D" id="6.20.210.20">
    <property type="entry name" value="THAP domain"/>
    <property type="match status" value="1"/>
</dbReference>
<keyword evidence="6" id="KW-0805">Transcription regulation</keyword>
<keyword evidence="5" id="KW-0862">Zinc</keyword>
<accession>A0A226DYJ5</accession>
<evidence type="ECO:0000313" key="14">
    <source>
        <dbReference type="EMBL" id="OXA49286.1"/>
    </source>
</evidence>
<dbReference type="InterPro" id="IPR026516">
    <property type="entry name" value="THAP1/10"/>
</dbReference>
<evidence type="ECO:0000256" key="11">
    <source>
        <dbReference type="ARBA" id="ARBA00023306"/>
    </source>
</evidence>
<dbReference type="EMBL" id="LNIX01000010">
    <property type="protein sequence ID" value="OXA49286.1"/>
    <property type="molecule type" value="Genomic_DNA"/>
</dbReference>
<evidence type="ECO:0000256" key="8">
    <source>
        <dbReference type="ARBA" id="ARBA00023125"/>
    </source>
</evidence>
<keyword evidence="11" id="KW-0131">Cell cycle</keyword>
<dbReference type="SMART" id="SM00980">
    <property type="entry name" value="THAP"/>
    <property type="match status" value="2"/>
</dbReference>
<dbReference type="PANTHER" id="PTHR46600">
    <property type="entry name" value="THAP DOMAIN-CONTAINING"/>
    <property type="match status" value="1"/>
</dbReference>
<evidence type="ECO:0000259" key="13">
    <source>
        <dbReference type="PROSITE" id="PS50950"/>
    </source>
</evidence>
<protein>
    <submittedName>
        <fullName evidence="14">DNA transposase THAP9</fullName>
    </submittedName>
</protein>
<comment type="caution">
    <text evidence="14">The sequence shown here is derived from an EMBL/GenBank/DDBJ whole genome shotgun (WGS) entry which is preliminary data.</text>
</comment>
<comment type="subcellular location">
    <subcellularLocation>
        <location evidence="1">Nucleus</location>
        <location evidence="1">Nucleoplasm</location>
    </subcellularLocation>
</comment>
<evidence type="ECO:0000256" key="1">
    <source>
        <dbReference type="ARBA" id="ARBA00004642"/>
    </source>
</evidence>
<dbReference type="SMART" id="SM00692">
    <property type="entry name" value="DM3"/>
    <property type="match status" value="2"/>
</dbReference>
<name>A0A226DYJ5_FOLCA</name>
<evidence type="ECO:0000256" key="4">
    <source>
        <dbReference type="ARBA" id="ARBA00022771"/>
    </source>
</evidence>
<dbReference type="PROSITE" id="PS50950">
    <property type="entry name" value="ZF_THAP"/>
    <property type="match status" value="2"/>
</dbReference>
<proteinExistence type="inferred from homology"/>
<keyword evidence="9" id="KW-0804">Transcription</keyword>
<keyword evidence="8 12" id="KW-0238">DNA-binding</keyword>
<keyword evidence="10" id="KW-0539">Nucleus</keyword>
<dbReference type="Pfam" id="PF05485">
    <property type="entry name" value="THAP"/>
    <property type="match status" value="2"/>
</dbReference>
<comment type="similarity">
    <text evidence="2">Belongs to the THAP1 family.</text>
</comment>
<dbReference type="InterPro" id="IPR006612">
    <property type="entry name" value="THAP_Znf"/>
</dbReference>
<keyword evidence="4 12" id="KW-0863">Zinc-finger</keyword>
<dbReference type="SUPFAM" id="SSF57716">
    <property type="entry name" value="Glucocorticoid receptor-like (DNA-binding domain)"/>
    <property type="match status" value="2"/>
</dbReference>
<evidence type="ECO:0000256" key="9">
    <source>
        <dbReference type="ARBA" id="ARBA00023163"/>
    </source>
</evidence>